<dbReference type="Pfam" id="PF00583">
    <property type="entry name" value="Acetyltransf_1"/>
    <property type="match status" value="1"/>
</dbReference>
<evidence type="ECO:0000313" key="2">
    <source>
        <dbReference type="EMBL" id="WNC67859.1"/>
    </source>
</evidence>
<dbReference type="Gene3D" id="3.40.630.30">
    <property type="match status" value="1"/>
</dbReference>
<dbReference type="CDD" id="cd04301">
    <property type="entry name" value="NAT_SF"/>
    <property type="match status" value="1"/>
</dbReference>
<dbReference type="SUPFAM" id="SSF55729">
    <property type="entry name" value="Acyl-CoA N-acyltransferases (Nat)"/>
    <property type="match status" value="1"/>
</dbReference>
<keyword evidence="3" id="KW-1185">Reference proteome</keyword>
<reference evidence="3" key="1">
    <citation type="submission" date="2023-09" db="EMBL/GenBank/DDBJ databases">
        <authorList>
            <person name="Li S."/>
            <person name="Li X."/>
            <person name="Zhang C."/>
            <person name="Zhao Z."/>
        </authorList>
    </citation>
    <scope>NUCLEOTIDE SEQUENCE [LARGE SCALE GENOMIC DNA]</scope>
    <source>
        <strain evidence="3">SQ345</strain>
    </source>
</reference>
<gene>
    <name evidence="2" type="ORF">RI845_15185</name>
</gene>
<dbReference type="EMBL" id="CP134146">
    <property type="protein sequence ID" value="WNC67859.1"/>
    <property type="molecule type" value="Genomic_DNA"/>
</dbReference>
<dbReference type="InterPro" id="IPR000182">
    <property type="entry name" value="GNAT_dom"/>
</dbReference>
<evidence type="ECO:0000313" key="3">
    <source>
        <dbReference type="Proteomes" id="UP001248581"/>
    </source>
</evidence>
<dbReference type="Proteomes" id="UP001248581">
    <property type="component" value="Chromosome"/>
</dbReference>
<feature type="domain" description="N-acetyltransferase" evidence="1">
    <location>
        <begin position="7"/>
        <end position="190"/>
    </location>
</feature>
<dbReference type="InterPro" id="IPR016181">
    <property type="entry name" value="Acyl_CoA_acyltransferase"/>
</dbReference>
<organism evidence="2 3">
    <name type="scientific">Thalassotalea nanhaiensis</name>
    <dbReference type="NCBI Taxonomy" id="3065648"/>
    <lineage>
        <taxon>Bacteria</taxon>
        <taxon>Pseudomonadati</taxon>
        <taxon>Pseudomonadota</taxon>
        <taxon>Gammaproteobacteria</taxon>
        <taxon>Alteromonadales</taxon>
        <taxon>Colwelliaceae</taxon>
        <taxon>Thalassotalea</taxon>
    </lineage>
</organism>
<name>A0ABY9TGF0_9GAMM</name>
<dbReference type="PROSITE" id="PS51186">
    <property type="entry name" value="GNAT"/>
    <property type="match status" value="1"/>
</dbReference>
<sequence>MHESQKISYRPMLETDFNDVISLGNYVHGDGYMTDEKITVWFNKGLKSQLNSNFVAYDGNKIVGFRISYSPNNWQPDQWYSPELWKTELTNTAYFKCNTVDENYRGFGIGSKLLKLSTQVLKQQGAKAGVSHLWRQSPGNSAVKYFTKCGGVLVKDHPDKWYQDSVEGYECTICKNDCHCVAAEMIIYFDE</sequence>
<evidence type="ECO:0000259" key="1">
    <source>
        <dbReference type="PROSITE" id="PS51186"/>
    </source>
</evidence>
<protein>
    <submittedName>
        <fullName evidence="2">GNAT family N-acetyltransferase</fullName>
    </submittedName>
</protein>
<accession>A0ABY9TGF0</accession>
<proteinExistence type="predicted"/>
<dbReference type="RefSeq" id="WP_348387018.1">
    <property type="nucleotide sequence ID" value="NZ_CP134146.1"/>
</dbReference>